<accession>A0AAJ4XCI7</accession>
<name>A0AAJ4XCI7_9SPHI</name>
<dbReference type="RefSeq" id="WP_093097543.1">
    <property type="nucleotide sequence ID" value="NZ_FNGK01000001.1"/>
</dbReference>
<feature type="transmembrane region" description="Helical" evidence="1">
    <location>
        <begin position="21"/>
        <end position="43"/>
    </location>
</feature>
<dbReference type="Proteomes" id="UP000215355">
    <property type="component" value="Chromosome 1"/>
</dbReference>
<keyword evidence="1" id="KW-1133">Transmembrane helix</keyword>
<evidence type="ECO:0000313" key="3">
    <source>
        <dbReference type="Proteomes" id="UP000215355"/>
    </source>
</evidence>
<evidence type="ECO:0000256" key="1">
    <source>
        <dbReference type="SAM" id="Phobius"/>
    </source>
</evidence>
<evidence type="ECO:0000313" key="2">
    <source>
        <dbReference type="EMBL" id="SNV52182.1"/>
    </source>
</evidence>
<feature type="transmembrane region" description="Helical" evidence="1">
    <location>
        <begin position="143"/>
        <end position="164"/>
    </location>
</feature>
<dbReference type="EMBL" id="LT906468">
    <property type="protein sequence ID" value="SNV52182.1"/>
    <property type="molecule type" value="Genomic_DNA"/>
</dbReference>
<feature type="transmembrane region" description="Helical" evidence="1">
    <location>
        <begin position="55"/>
        <end position="74"/>
    </location>
</feature>
<keyword evidence="1" id="KW-0472">Membrane</keyword>
<organism evidence="2 3">
    <name type="scientific">Sphingobacterium mizutaii</name>
    <dbReference type="NCBI Taxonomy" id="1010"/>
    <lineage>
        <taxon>Bacteria</taxon>
        <taxon>Pseudomonadati</taxon>
        <taxon>Bacteroidota</taxon>
        <taxon>Sphingobacteriia</taxon>
        <taxon>Sphingobacteriales</taxon>
        <taxon>Sphingobacteriaceae</taxon>
        <taxon>Sphingobacterium</taxon>
    </lineage>
</organism>
<sequence>MKSFDFYKSLYERELKRRHDLDSLINLPLTLITALVTVIGFITKNHELHFCKLDFFTFMLTLTSISIIISIYFLTASFNNLFVGYGYRNFAYTEKLRQYEKEIDKFNNAVTDDKKIDYENKLIERMNKITDYNIILNDKRSRFLYYAKTTIIISLFLTGILFFIKSIYY</sequence>
<proteinExistence type="predicted"/>
<keyword evidence="1" id="KW-0812">Transmembrane</keyword>
<protein>
    <submittedName>
        <fullName evidence="2">Uncharacterized protein</fullName>
    </submittedName>
</protein>
<gene>
    <name evidence="2" type="ORF">SAMEA4412673_02632</name>
</gene>
<dbReference type="KEGG" id="smiz:4412673_02632"/>
<reference evidence="2 3" key="1">
    <citation type="submission" date="2017-06" db="EMBL/GenBank/DDBJ databases">
        <authorList>
            <consortium name="Pathogen Informatics"/>
        </authorList>
    </citation>
    <scope>NUCLEOTIDE SEQUENCE [LARGE SCALE GENOMIC DNA]</scope>
    <source>
        <strain evidence="2 3">NCTC12149</strain>
    </source>
</reference>
<dbReference type="AlphaFoldDB" id="A0AAJ4XCI7"/>